<dbReference type="GO" id="GO:0016998">
    <property type="term" value="P:cell wall macromolecule catabolic process"/>
    <property type="evidence" value="ECO:0007669"/>
    <property type="project" value="InterPro"/>
</dbReference>
<dbReference type="PATRIC" id="fig|1410657.5.peg.414"/>
<dbReference type="GO" id="GO:0016052">
    <property type="term" value="P:carbohydrate catabolic process"/>
    <property type="evidence" value="ECO:0007669"/>
    <property type="project" value="TreeGrafter"/>
</dbReference>
<proteinExistence type="inferred from homology"/>
<sequence length="448" mass="49982">MMKLLGKLCISLLSVLMVVGFIPVNDVNAAVKLSATSKTIYVGSGYTLKLKGTSKKGHAKSSSSAVKVSAVKKTKKVKVRKRVTVKVKVRGKWKKKKVWRKVTVKKKVTVKNSFYLAGKRAGSADVSVTYGKNKIVCHVAVYQPQLNTVVGYTYNLASRLSHTSDSRYWTSNQAVALVDEYSGLLMPIHSGSCIIYRKVNNKVKSQIKINVKSSGDVKVGVDVSRHNGIVNFNTLKKNNINFAIIRGGNGCRKYGTTDKSSIDLNLKRNIEGAKAAGMEIGLYWYLNSSTNGLMSSGDAKLQGERFADRLLSLDIEKNTPIYIDLEEHSALLKSGSKNTKAEFQKEMCQIFEAKLREKGFTNIGIYASTSWYKDYLKNDYFMNKVDVGEEGITSHWLAHYNYASKEGAQTPQFYYNGRLITPDIWQTGSRFRISGIGSTYVDMNYLYQ</sequence>
<organism evidence="2 3">
    <name type="scientific">Kandleria vitulina DSM 20405</name>
    <dbReference type="NCBI Taxonomy" id="1410657"/>
    <lineage>
        <taxon>Bacteria</taxon>
        <taxon>Bacillati</taxon>
        <taxon>Bacillota</taxon>
        <taxon>Erysipelotrichia</taxon>
        <taxon>Erysipelotrichales</taxon>
        <taxon>Coprobacillaceae</taxon>
        <taxon>Kandleria</taxon>
    </lineage>
</organism>
<protein>
    <submittedName>
        <fullName evidence="2">Uncharacterized protein</fullName>
    </submittedName>
</protein>
<evidence type="ECO:0000256" key="1">
    <source>
        <dbReference type="ARBA" id="ARBA00010646"/>
    </source>
</evidence>
<dbReference type="PANTHER" id="PTHR34135">
    <property type="entry name" value="LYSOZYME"/>
    <property type="match status" value="1"/>
</dbReference>
<dbReference type="PANTHER" id="PTHR34135:SF2">
    <property type="entry name" value="LYSOZYME"/>
    <property type="match status" value="1"/>
</dbReference>
<dbReference type="InterPro" id="IPR002053">
    <property type="entry name" value="Glyco_hydro_25"/>
</dbReference>
<dbReference type="Proteomes" id="UP000051841">
    <property type="component" value="Unassembled WGS sequence"/>
</dbReference>
<dbReference type="AlphaFoldDB" id="A0A0R2HK42"/>
<dbReference type="InterPro" id="IPR017853">
    <property type="entry name" value="GH"/>
</dbReference>
<gene>
    <name evidence="2" type="ORF">IV49_GL000390</name>
</gene>
<evidence type="ECO:0000313" key="3">
    <source>
        <dbReference type="Proteomes" id="UP000051841"/>
    </source>
</evidence>
<dbReference type="Pfam" id="PF01183">
    <property type="entry name" value="Glyco_hydro_25"/>
    <property type="match status" value="1"/>
</dbReference>
<comment type="similarity">
    <text evidence="1">Belongs to the glycosyl hydrolase 25 family.</text>
</comment>
<comment type="caution">
    <text evidence="2">The sequence shown here is derived from an EMBL/GenBank/DDBJ whole genome shotgun (WGS) entry which is preliminary data.</text>
</comment>
<dbReference type="PROSITE" id="PS51904">
    <property type="entry name" value="GLYCOSYL_HYDROL_F25_2"/>
    <property type="match status" value="1"/>
</dbReference>
<reference evidence="2 3" key="1">
    <citation type="journal article" date="2015" name="Genome Announc.">
        <title>Expanding the biotechnology potential of lactobacilli through comparative genomics of 213 strains and associated genera.</title>
        <authorList>
            <person name="Sun Z."/>
            <person name="Harris H.M."/>
            <person name="McCann A."/>
            <person name="Guo C."/>
            <person name="Argimon S."/>
            <person name="Zhang W."/>
            <person name="Yang X."/>
            <person name="Jeffery I.B."/>
            <person name="Cooney J.C."/>
            <person name="Kagawa T.F."/>
            <person name="Liu W."/>
            <person name="Song Y."/>
            <person name="Salvetti E."/>
            <person name="Wrobel A."/>
            <person name="Rasinkangas P."/>
            <person name="Parkhill J."/>
            <person name="Rea M.C."/>
            <person name="O'Sullivan O."/>
            <person name="Ritari J."/>
            <person name="Douillard F.P."/>
            <person name="Paul Ross R."/>
            <person name="Yang R."/>
            <person name="Briner A.E."/>
            <person name="Felis G.E."/>
            <person name="de Vos W.M."/>
            <person name="Barrangou R."/>
            <person name="Klaenhammer T.R."/>
            <person name="Caufield P.W."/>
            <person name="Cui Y."/>
            <person name="Zhang H."/>
            <person name="O'Toole P.W."/>
        </authorList>
    </citation>
    <scope>NUCLEOTIDE SEQUENCE [LARGE SCALE GENOMIC DNA]</scope>
    <source>
        <strain evidence="2 3">DSM 20405</strain>
    </source>
</reference>
<keyword evidence="3" id="KW-1185">Reference proteome</keyword>
<dbReference type="SUPFAM" id="SSF51445">
    <property type="entry name" value="(Trans)glycosidases"/>
    <property type="match status" value="1"/>
</dbReference>
<dbReference type="EMBL" id="JQBL01000013">
    <property type="protein sequence ID" value="KRN50151.1"/>
    <property type="molecule type" value="Genomic_DNA"/>
</dbReference>
<accession>A0A0R2HK42</accession>
<dbReference type="GO" id="GO:0009253">
    <property type="term" value="P:peptidoglycan catabolic process"/>
    <property type="evidence" value="ECO:0007669"/>
    <property type="project" value="InterPro"/>
</dbReference>
<dbReference type="Gene3D" id="3.20.20.80">
    <property type="entry name" value="Glycosidases"/>
    <property type="match status" value="1"/>
</dbReference>
<name>A0A0R2HK42_9FIRM</name>
<evidence type="ECO:0000313" key="2">
    <source>
        <dbReference type="EMBL" id="KRN50151.1"/>
    </source>
</evidence>
<dbReference type="GO" id="GO:0003796">
    <property type="term" value="F:lysozyme activity"/>
    <property type="evidence" value="ECO:0007669"/>
    <property type="project" value="InterPro"/>
</dbReference>